<dbReference type="Proteomes" id="UP000265520">
    <property type="component" value="Unassembled WGS sequence"/>
</dbReference>
<dbReference type="AlphaFoldDB" id="A0A392SLI9"/>
<dbReference type="CDD" id="cd01647">
    <property type="entry name" value="RT_LTR"/>
    <property type="match status" value="1"/>
</dbReference>
<evidence type="ECO:0000313" key="2">
    <source>
        <dbReference type="EMBL" id="MCI49743.1"/>
    </source>
</evidence>
<evidence type="ECO:0000259" key="1">
    <source>
        <dbReference type="Pfam" id="PF00078"/>
    </source>
</evidence>
<dbReference type="InterPro" id="IPR053134">
    <property type="entry name" value="RNA-dir_DNA_polymerase"/>
</dbReference>
<dbReference type="InterPro" id="IPR043502">
    <property type="entry name" value="DNA/RNA_pol_sf"/>
</dbReference>
<dbReference type="InterPro" id="IPR000477">
    <property type="entry name" value="RT_dom"/>
</dbReference>
<evidence type="ECO:0000313" key="3">
    <source>
        <dbReference type="Proteomes" id="UP000265520"/>
    </source>
</evidence>
<dbReference type="PANTHER" id="PTHR24559:SF444">
    <property type="entry name" value="REVERSE TRANSCRIPTASE DOMAIN-CONTAINING PROTEIN"/>
    <property type="match status" value="1"/>
</dbReference>
<keyword evidence="3" id="KW-1185">Reference proteome</keyword>
<protein>
    <recommendedName>
        <fullName evidence="1">Reverse transcriptase domain-containing protein</fullName>
    </recommendedName>
</protein>
<dbReference type="InterPro" id="IPR043128">
    <property type="entry name" value="Rev_trsase/Diguanyl_cyclase"/>
</dbReference>
<sequence length="88" mass="10536">MAKADKEKTAFMTESGNYYYNVIPFNLKNVGATYQMMMNKVFRGEIRDMLEVYMDDMIIKSHEEMDHVAHLRKVFEQARQCKMRFNPE</sequence>
<dbReference type="PANTHER" id="PTHR24559">
    <property type="entry name" value="TRANSPOSON TY3-I GAG-POL POLYPROTEIN"/>
    <property type="match status" value="1"/>
</dbReference>
<proteinExistence type="predicted"/>
<dbReference type="SUPFAM" id="SSF56672">
    <property type="entry name" value="DNA/RNA polymerases"/>
    <property type="match status" value="1"/>
</dbReference>
<dbReference type="EMBL" id="LXQA010406072">
    <property type="protein sequence ID" value="MCI49743.1"/>
    <property type="molecule type" value="Genomic_DNA"/>
</dbReference>
<organism evidence="2 3">
    <name type="scientific">Trifolium medium</name>
    <dbReference type="NCBI Taxonomy" id="97028"/>
    <lineage>
        <taxon>Eukaryota</taxon>
        <taxon>Viridiplantae</taxon>
        <taxon>Streptophyta</taxon>
        <taxon>Embryophyta</taxon>
        <taxon>Tracheophyta</taxon>
        <taxon>Spermatophyta</taxon>
        <taxon>Magnoliopsida</taxon>
        <taxon>eudicotyledons</taxon>
        <taxon>Gunneridae</taxon>
        <taxon>Pentapetalae</taxon>
        <taxon>rosids</taxon>
        <taxon>fabids</taxon>
        <taxon>Fabales</taxon>
        <taxon>Fabaceae</taxon>
        <taxon>Papilionoideae</taxon>
        <taxon>50 kb inversion clade</taxon>
        <taxon>NPAAA clade</taxon>
        <taxon>Hologalegina</taxon>
        <taxon>IRL clade</taxon>
        <taxon>Trifolieae</taxon>
        <taxon>Trifolium</taxon>
    </lineage>
</organism>
<name>A0A392SLI9_9FABA</name>
<feature type="non-terminal residue" evidence="2">
    <location>
        <position position="88"/>
    </location>
</feature>
<accession>A0A392SLI9</accession>
<comment type="caution">
    <text evidence="2">The sequence shown here is derived from an EMBL/GenBank/DDBJ whole genome shotgun (WGS) entry which is preliminary data.</text>
</comment>
<reference evidence="2 3" key="1">
    <citation type="journal article" date="2018" name="Front. Plant Sci.">
        <title>Red Clover (Trifolium pratense) and Zigzag Clover (T. medium) - A Picture of Genomic Similarities and Differences.</title>
        <authorList>
            <person name="Dluhosova J."/>
            <person name="Istvanek J."/>
            <person name="Nedelnik J."/>
            <person name="Repkova J."/>
        </authorList>
    </citation>
    <scope>NUCLEOTIDE SEQUENCE [LARGE SCALE GENOMIC DNA]</scope>
    <source>
        <strain evidence="3">cv. 10/8</strain>
        <tissue evidence="2">Leaf</tissue>
    </source>
</reference>
<dbReference type="Gene3D" id="3.10.10.10">
    <property type="entry name" value="HIV Type 1 Reverse Transcriptase, subunit A, domain 1"/>
    <property type="match status" value="1"/>
</dbReference>
<feature type="domain" description="Reverse transcriptase" evidence="1">
    <location>
        <begin position="2"/>
        <end position="88"/>
    </location>
</feature>
<dbReference type="Pfam" id="PF00078">
    <property type="entry name" value="RVT_1"/>
    <property type="match status" value="1"/>
</dbReference>
<dbReference type="Gene3D" id="3.30.70.270">
    <property type="match status" value="1"/>
</dbReference>